<evidence type="ECO:0000256" key="2">
    <source>
        <dbReference type="ARBA" id="ARBA00004855"/>
    </source>
</evidence>
<evidence type="ECO:0000313" key="12">
    <source>
        <dbReference type="EMBL" id="GAA2624332.1"/>
    </source>
</evidence>
<dbReference type="InterPro" id="IPR036291">
    <property type="entry name" value="NAD(P)-bd_dom_sf"/>
</dbReference>
<sequence>MRTAPHGIRRVTCIGAGVIGGGWVAHFLARGYDVTAWDPAPDAPEKLRRLVDAAWPALIQLGLAEGASKDRLTLAPTLEAACADAQFVQESAPEKLELKRSLLARLDAATPEGVVIASSTSGYPMTDMQTEAADPSRLLVGHPFNPPYLIPLVEVVGGERTDGAAVEWASRFYEAAGKSVITMDRELPGFIANRLQEALWREALHMVANGEATVKEIDDSITEGPGLRWAFMGPCLTFALAGGEGGMGHMLDHFGPSLKSPWTRLEAPELDRELRDAMVAGCEEAADGRTIADLVAERDQGVIDVLRATGRLPGAAARGSAPQNSGAPRGGNARRDGSARQGDSA</sequence>
<dbReference type="InterPro" id="IPR008927">
    <property type="entry name" value="6-PGluconate_DH-like_C_sf"/>
</dbReference>
<feature type="domain" description="3-hydroxyacyl-CoA dehydrogenase NAD binding" evidence="11">
    <location>
        <begin position="11"/>
        <end position="183"/>
    </location>
</feature>
<dbReference type="SUPFAM" id="SSF48179">
    <property type="entry name" value="6-phosphogluconate dehydrogenase C-terminal domain-like"/>
    <property type="match status" value="1"/>
</dbReference>
<evidence type="ECO:0000256" key="7">
    <source>
        <dbReference type="ARBA" id="ARBA00023027"/>
    </source>
</evidence>
<reference evidence="13" key="1">
    <citation type="journal article" date="2019" name="Int. J. Syst. Evol. Microbiol.">
        <title>The Global Catalogue of Microorganisms (GCM) 10K type strain sequencing project: providing services to taxonomists for standard genome sequencing and annotation.</title>
        <authorList>
            <consortium name="The Broad Institute Genomics Platform"/>
            <consortium name="The Broad Institute Genome Sequencing Center for Infectious Disease"/>
            <person name="Wu L."/>
            <person name="Ma J."/>
        </authorList>
    </citation>
    <scope>NUCLEOTIDE SEQUENCE [LARGE SCALE GENOMIC DNA]</scope>
    <source>
        <strain evidence="13">JCM 16373</strain>
    </source>
</reference>
<evidence type="ECO:0000256" key="9">
    <source>
        <dbReference type="SAM" id="MobiDB-lite"/>
    </source>
</evidence>
<comment type="similarity">
    <text evidence="8">Belongs to the 3-hydroxyacyl-CoA dehydrogenase family. L-carnitine dehydrogenase subfamily.</text>
</comment>
<keyword evidence="7 8" id="KW-0520">NAD</keyword>
<evidence type="ECO:0000256" key="6">
    <source>
        <dbReference type="ARBA" id="ARBA00023002"/>
    </source>
</evidence>
<evidence type="ECO:0000256" key="3">
    <source>
        <dbReference type="ARBA" id="ARBA00005086"/>
    </source>
</evidence>
<evidence type="ECO:0000256" key="8">
    <source>
        <dbReference type="HAMAP-Rule" id="MF_02129"/>
    </source>
</evidence>
<accession>A0ABP6CS14</accession>
<gene>
    <name evidence="12" type="ORF">GCM10009863_43510</name>
</gene>
<feature type="region of interest" description="Disordered" evidence="9">
    <location>
        <begin position="313"/>
        <end position="345"/>
    </location>
</feature>
<comment type="pathway">
    <text evidence="3">Lipid metabolism; butanoate metabolism.</text>
</comment>
<dbReference type="EC" id="1.1.1.108" evidence="8"/>
<protein>
    <recommendedName>
        <fullName evidence="8">L-carnitine dehydrogenase</fullName>
        <shortName evidence="8">CDH</shortName>
        <shortName evidence="8">L-CDH</shortName>
        <ecNumber evidence="8">1.1.1.108</ecNumber>
    </recommendedName>
</protein>
<dbReference type="Gene3D" id="3.40.50.720">
    <property type="entry name" value="NAD(P)-binding Rossmann-like Domain"/>
    <property type="match status" value="1"/>
</dbReference>
<dbReference type="EMBL" id="BAAARJ010000014">
    <property type="protein sequence ID" value="GAA2624332.1"/>
    <property type="molecule type" value="Genomic_DNA"/>
</dbReference>
<feature type="binding site" evidence="8">
    <location>
        <begin position="15"/>
        <end position="20"/>
    </location>
    <ligand>
        <name>NAD(+)</name>
        <dbReference type="ChEBI" id="CHEBI:57540"/>
    </ligand>
</feature>
<keyword evidence="13" id="KW-1185">Reference proteome</keyword>
<keyword evidence="6 8" id="KW-0560">Oxidoreductase</keyword>
<dbReference type="InterPro" id="IPR013328">
    <property type="entry name" value="6PGD_dom2"/>
</dbReference>
<keyword evidence="5 8" id="KW-0963">Cytoplasm</keyword>
<comment type="pathway">
    <text evidence="2 8">Amine and polyamine metabolism; carnitine metabolism.</text>
</comment>
<evidence type="ECO:0000259" key="11">
    <source>
        <dbReference type="Pfam" id="PF02737"/>
    </source>
</evidence>
<dbReference type="SUPFAM" id="SSF51735">
    <property type="entry name" value="NAD(P)-binding Rossmann-fold domains"/>
    <property type="match status" value="1"/>
</dbReference>
<dbReference type="PANTHER" id="PTHR48075">
    <property type="entry name" value="3-HYDROXYACYL-COA DEHYDROGENASE FAMILY PROTEIN"/>
    <property type="match status" value="1"/>
</dbReference>
<proteinExistence type="inferred from homology"/>
<organism evidence="12 13">
    <name type="scientific">Streptomyces axinellae</name>
    <dbReference type="NCBI Taxonomy" id="552788"/>
    <lineage>
        <taxon>Bacteria</taxon>
        <taxon>Bacillati</taxon>
        <taxon>Actinomycetota</taxon>
        <taxon>Actinomycetes</taxon>
        <taxon>Kitasatosporales</taxon>
        <taxon>Streptomycetaceae</taxon>
        <taxon>Streptomyces</taxon>
    </lineage>
</organism>
<dbReference type="InterPro" id="IPR026578">
    <property type="entry name" value="L-carnitine_dehydrogenase"/>
</dbReference>
<dbReference type="Pfam" id="PF02737">
    <property type="entry name" value="3HCDH_N"/>
    <property type="match status" value="1"/>
</dbReference>
<name>A0ABP6CS14_9ACTN</name>
<evidence type="ECO:0000256" key="1">
    <source>
        <dbReference type="ARBA" id="ARBA00004496"/>
    </source>
</evidence>
<dbReference type="HAMAP" id="MF_02129">
    <property type="entry name" value="L_carnitine_dehydrog"/>
    <property type="match status" value="1"/>
</dbReference>
<dbReference type="InterPro" id="IPR006108">
    <property type="entry name" value="3HC_DH_C"/>
</dbReference>
<evidence type="ECO:0000313" key="13">
    <source>
        <dbReference type="Proteomes" id="UP001501447"/>
    </source>
</evidence>
<dbReference type="InterPro" id="IPR006176">
    <property type="entry name" value="3-OHacyl-CoA_DH_NAD-bd"/>
</dbReference>
<comment type="subunit">
    <text evidence="4 8">Homodimer.</text>
</comment>
<evidence type="ECO:0000256" key="5">
    <source>
        <dbReference type="ARBA" id="ARBA00022490"/>
    </source>
</evidence>
<dbReference type="Pfam" id="PF00725">
    <property type="entry name" value="3HCDH"/>
    <property type="match status" value="1"/>
</dbReference>
<feature type="domain" description="3-hydroxyacyl-CoA dehydrogenase C-terminal" evidence="10">
    <location>
        <begin position="189"/>
        <end position="257"/>
    </location>
</feature>
<evidence type="ECO:0000256" key="4">
    <source>
        <dbReference type="ARBA" id="ARBA00011738"/>
    </source>
</evidence>
<dbReference type="RefSeq" id="WP_344568006.1">
    <property type="nucleotide sequence ID" value="NZ_BAAARJ010000014.1"/>
</dbReference>
<evidence type="ECO:0000259" key="10">
    <source>
        <dbReference type="Pfam" id="PF00725"/>
    </source>
</evidence>
<comment type="subcellular location">
    <subcellularLocation>
        <location evidence="1 8">Cytoplasm</location>
    </subcellularLocation>
</comment>
<dbReference type="Gene3D" id="1.10.1040.10">
    <property type="entry name" value="N-(1-d-carboxylethyl)-l-norvaline Dehydrogenase, domain 2"/>
    <property type="match status" value="1"/>
</dbReference>
<comment type="function">
    <text evidence="8">Catalyzes the NAD(+)-dependent oxidation of L-carnitine to 3-dehydrocarnitine.</text>
</comment>
<comment type="caution">
    <text evidence="12">The sequence shown here is derived from an EMBL/GenBank/DDBJ whole genome shotgun (WGS) entry which is preliminary data.</text>
</comment>
<dbReference type="Proteomes" id="UP001501447">
    <property type="component" value="Unassembled WGS sequence"/>
</dbReference>
<dbReference type="PANTHER" id="PTHR48075:SF5">
    <property type="entry name" value="3-HYDROXYBUTYRYL-COA DEHYDROGENASE"/>
    <property type="match status" value="1"/>
</dbReference>
<comment type="catalytic activity">
    <reaction evidence="8">
        <text>carnitine + NAD(+) = 3-dehydrocarnitine + NADH + H(+)</text>
        <dbReference type="Rhea" id="RHEA:19265"/>
        <dbReference type="ChEBI" id="CHEBI:15378"/>
        <dbReference type="ChEBI" id="CHEBI:17126"/>
        <dbReference type="ChEBI" id="CHEBI:57540"/>
        <dbReference type="ChEBI" id="CHEBI:57885"/>
        <dbReference type="ChEBI" id="CHEBI:57945"/>
        <dbReference type="EC" id="1.1.1.108"/>
    </reaction>
</comment>